<dbReference type="EMBL" id="JBHUJC010000001">
    <property type="protein sequence ID" value="MFD2274977.1"/>
    <property type="molecule type" value="Genomic_DNA"/>
</dbReference>
<sequence>MTMIQSSPNEKYSDPMLVDDIQTTKRCSKRTKRLKESVNQVTSRAKKKTTGIIDDGTTKLGVSLGRLSEASDGARKKLDSGYQTKLSPAMHKVSEKLASTSQYLQQSKPSDLAEDVYSKSKANPRTTAAILVGAGFLLGRLLRSKS</sequence>
<comment type="caution">
    <text evidence="2">The sequence shown here is derived from an EMBL/GenBank/DDBJ whole genome shotgun (WGS) entry which is preliminary data.</text>
</comment>
<gene>
    <name evidence="2" type="ORF">ACFSQZ_00710</name>
</gene>
<reference evidence="3" key="1">
    <citation type="journal article" date="2019" name="Int. J. Syst. Evol. Microbiol.">
        <title>The Global Catalogue of Microorganisms (GCM) 10K type strain sequencing project: providing services to taxonomists for standard genome sequencing and annotation.</title>
        <authorList>
            <consortium name="The Broad Institute Genomics Platform"/>
            <consortium name="The Broad Institute Genome Sequencing Center for Infectious Disease"/>
            <person name="Wu L."/>
            <person name="Ma J."/>
        </authorList>
    </citation>
    <scope>NUCLEOTIDE SEQUENCE [LARGE SCALE GENOMIC DNA]</scope>
    <source>
        <strain evidence="3">JCM 16545</strain>
    </source>
</reference>
<dbReference type="RefSeq" id="WP_377096174.1">
    <property type="nucleotide sequence ID" value="NZ_JBHSJM010000001.1"/>
</dbReference>
<proteinExistence type="predicted"/>
<keyword evidence="3" id="KW-1185">Reference proteome</keyword>
<evidence type="ECO:0008006" key="4">
    <source>
        <dbReference type="Google" id="ProtNLM"/>
    </source>
</evidence>
<organism evidence="2 3">
    <name type="scientific">Rubritalea spongiae</name>
    <dbReference type="NCBI Taxonomy" id="430797"/>
    <lineage>
        <taxon>Bacteria</taxon>
        <taxon>Pseudomonadati</taxon>
        <taxon>Verrucomicrobiota</taxon>
        <taxon>Verrucomicrobiia</taxon>
        <taxon>Verrucomicrobiales</taxon>
        <taxon>Rubritaleaceae</taxon>
        <taxon>Rubritalea</taxon>
    </lineage>
</organism>
<dbReference type="Proteomes" id="UP001597297">
    <property type="component" value="Unassembled WGS sequence"/>
</dbReference>
<evidence type="ECO:0000313" key="2">
    <source>
        <dbReference type="EMBL" id="MFD2274977.1"/>
    </source>
</evidence>
<name>A0ABW5DXC5_9BACT</name>
<accession>A0ABW5DXC5</accession>
<feature type="compositionally biased region" description="Polar residues" evidence="1">
    <location>
        <begin position="99"/>
        <end position="109"/>
    </location>
</feature>
<protein>
    <recommendedName>
        <fullName evidence="4">DUF883 domain-containing protein</fullName>
    </recommendedName>
</protein>
<evidence type="ECO:0000256" key="1">
    <source>
        <dbReference type="SAM" id="MobiDB-lite"/>
    </source>
</evidence>
<feature type="region of interest" description="Disordered" evidence="1">
    <location>
        <begin position="99"/>
        <end position="119"/>
    </location>
</feature>
<evidence type="ECO:0000313" key="3">
    <source>
        <dbReference type="Proteomes" id="UP001597297"/>
    </source>
</evidence>